<dbReference type="InterPro" id="IPR010987">
    <property type="entry name" value="Glutathione-S-Trfase_C-like"/>
</dbReference>
<dbReference type="InterPro" id="IPR036249">
    <property type="entry name" value="Thioredoxin-like_sf"/>
</dbReference>
<dbReference type="Pfam" id="PF02798">
    <property type="entry name" value="GST_N"/>
    <property type="match status" value="1"/>
</dbReference>
<evidence type="ECO:0000313" key="4">
    <source>
        <dbReference type="EMBL" id="BAV32618.1"/>
    </source>
</evidence>
<reference evidence="4 5" key="1">
    <citation type="submission" date="2015-05" db="EMBL/GenBank/DDBJ databases">
        <title>Complete genome sequence of a sulfur-oxidizing gammaproteobacterium strain HA5.</title>
        <authorList>
            <person name="Miura A."/>
            <person name="Kojima H."/>
            <person name="Fukui M."/>
        </authorList>
    </citation>
    <scope>NUCLEOTIDE SEQUENCE [LARGE SCALE GENOMIC DNA]</scope>
    <source>
        <strain evidence="4 5">HA5</strain>
    </source>
</reference>
<dbReference type="EMBL" id="AP014879">
    <property type="protein sequence ID" value="BAV32618.1"/>
    <property type="molecule type" value="Genomic_DNA"/>
</dbReference>
<sequence>MKLYYAPGACSMAVNITLHETGQKFELVKVDLRQHKTESGEDYYQINPKGYVPALGLDNGEVLTEDAVLLQYVADQKPESGLAPRAGTLERYRLMEWLNFISSEIHKTLGALFNPKITPEWKEDRIALFGRRCDYLVKALGNKPYLMGDKFTIADAYLFTILGWADYFKLDMGKWPALKQYAGRIAARPAVQAAMKAEGLIK</sequence>
<dbReference type="SUPFAM" id="SSF52833">
    <property type="entry name" value="Thioredoxin-like"/>
    <property type="match status" value="1"/>
</dbReference>
<gene>
    <name evidence="4" type="ORF">SCL_0296</name>
</gene>
<organism evidence="4 5">
    <name type="scientific">Sulfuricaulis limicola</name>
    <dbReference type="NCBI Taxonomy" id="1620215"/>
    <lineage>
        <taxon>Bacteria</taxon>
        <taxon>Pseudomonadati</taxon>
        <taxon>Pseudomonadota</taxon>
        <taxon>Gammaproteobacteria</taxon>
        <taxon>Acidiferrobacterales</taxon>
        <taxon>Acidiferrobacteraceae</taxon>
        <taxon>Sulfuricaulis</taxon>
    </lineage>
</organism>
<evidence type="ECO:0000313" key="5">
    <source>
        <dbReference type="Proteomes" id="UP000243180"/>
    </source>
</evidence>
<dbReference type="PANTHER" id="PTHR44051:SF8">
    <property type="entry name" value="GLUTATHIONE S-TRANSFERASE GSTA"/>
    <property type="match status" value="1"/>
</dbReference>
<dbReference type="OrthoDB" id="8772754at2"/>
<dbReference type="NCBIfam" id="NF007831">
    <property type="entry name" value="PRK10542.1"/>
    <property type="match status" value="1"/>
</dbReference>
<proteinExistence type="inferred from homology"/>
<dbReference type="CDD" id="cd03057">
    <property type="entry name" value="GST_N_Beta"/>
    <property type="match status" value="1"/>
</dbReference>
<dbReference type="InParanoid" id="A0A1B4XCS9"/>
<evidence type="ECO:0000259" key="2">
    <source>
        <dbReference type="PROSITE" id="PS50404"/>
    </source>
</evidence>
<dbReference type="InterPro" id="IPR004046">
    <property type="entry name" value="GST_C"/>
</dbReference>
<feature type="domain" description="GST C-terminal" evidence="3">
    <location>
        <begin position="87"/>
        <end position="202"/>
    </location>
</feature>
<comment type="similarity">
    <text evidence="1">Belongs to the GST superfamily.</text>
</comment>
<feature type="domain" description="GST N-terminal" evidence="2">
    <location>
        <begin position="1"/>
        <end position="81"/>
    </location>
</feature>
<dbReference type="SUPFAM" id="SSF47616">
    <property type="entry name" value="GST C-terminal domain-like"/>
    <property type="match status" value="1"/>
</dbReference>
<dbReference type="SFLD" id="SFLDG00358">
    <property type="entry name" value="Main_(cytGST)"/>
    <property type="match status" value="1"/>
</dbReference>
<dbReference type="PANTHER" id="PTHR44051">
    <property type="entry name" value="GLUTATHIONE S-TRANSFERASE-RELATED"/>
    <property type="match status" value="1"/>
</dbReference>
<dbReference type="PROSITE" id="PS50404">
    <property type="entry name" value="GST_NTER"/>
    <property type="match status" value="1"/>
</dbReference>
<name>A0A1B4XCS9_9GAMM</name>
<dbReference type="Proteomes" id="UP000243180">
    <property type="component" value="Chromosome"/>
</dbReference>
<keyword evidence="5" id="KW-1185">Reference proteome</keyword>
<dbReference type="Gene3D" id="1.20.1050.10">
    <property type="match status" value="1"/>
</dbReference>
<dbReference type="Gene3D" id="3.40.30.10">
    <property type="entry name" value="Glutaredoxin"/>
    <property type="match status" value="1"/>
</dbReference>
<dbReference type="KEGG" id="slim:SCL_0296"/>
<dbReference type="InterPro" id="IPR036282">
    <property type="entry name" value="Glutathione-S-Trfase_C_sf"/>
</dbReference>
<dbReference type="Pfam" id="PF00043">
    <property type="entry name" value="GST_C"/>
    <property type="match status" value="1"/>
</dbReference>
<dbReference type="InterPro" id="IPR040079">
    <property type="entry name" value="Glutathione_S-Trfase"/>
</dbReference>
<evidence type="ECO:0000256" key="1">
    <source>
        <dbReference type="RuleBase" id="RU003494"/>
    </source>
</evidence>
<dbReference type="RefSeq" id="WP_096359306.1">
    <property type="nucleotide sequence ID" value="NZ_AP014879.1"/>
</dbReference>
<dbReference type="InterPro" id="IPR004045">
    <property type="entry name" value="Glutathione_S-Trfase_N"/>
</dbReference>
<protein>
    <submittedName>
        <fullName evidence="4">Glutathione S-transferase</fullName>
    </submittedName>
</protein>
<dbReference type="GO" id="GO:0016740">
    <property type="term" value="F:transferase activity"/>
    <property type="evidence" value="ECO:0007669"/>
    <property type="project" value="UniProtKB-KW"/>
</dbReference>
<dbReference type="SFLD" id="SFLDG01150">
    <property type="entry name" value="Main.1:_Beta-like"/>
    <property type="match status" value="1"/>
</dbReference>
<dbReference type="CDD" id="cd03188">
    <property type="entry name" value="GST_C_Beta"/>
    <property type="match status" value="1"/>
</dbReference>
<accession>A0A1B4XCS9</accession>
<keyword evidence="4" id="KW-0808">Transferase</keyword>
<dbReference type="SFLD" id="SFLDS00019">
    <property type="entry name" value="Glutathione_Transferase_(cytos"/>
    <property type="match status" value="1"/>
</dbReference>
<dbReference type="AlphaFoldDB" id="A0A1B4XCS9"/>
<dbReference type="PROSITE" id="PS50405">
    <property type="entry name" value="GST_CTER"/>
    <property type="match status" value="1"/>
</dbReference>
<evidence type="ECO:0000259" key="3">
    <source>
        <dbReference type="PROSITE" id="PS50405"/>
    </source>
</evidence>
<dbReference type="FunCoup" id="A0A1B4XCS9">
    <property type="interactions" value="25"/>
</dbReference>